<name>X1M5K6_9ZZZZ</name>
<comment type="caution">
    <text evidence="1">The sequence shown here is derived from an EMBL/GenBank/DDBJ whole genome shotgun (WGS) entry which is preliminary data.</text>
</comment>
<dbReference type="AlphaFoldDB" id="X1M5K6"/>
<accession>X1M5K6</accession>
<proteinExistence type="predicted"/>
<evidence type="ECO:0000313" key="1">
    <source>
        <dbReference type="EMBL" id="GAI26902.1"/>
    </source>
</evidence>
<reference evidence="1" key="1">
    <citation type="journal article" date="2014" name="Front. Microbiol.">
        <title>High frequency of phylogenetically diverse reductive dehalogenase-homologous genes in deep subseafloor sedimentary metagenomes.</title>
        <authorList>
            <person name="Kawai M."/>
            <person name="Futagami T."/>
            <person name="Toyoda A."/>
            <person name="Takaki Y."/>
            <person name="Nishi S."/>
            <person name="Hori S."/>
            <person name="Arai W."/>
            <person name="Tsubouchi T."/>
            <person name="Morono Y."/>
            <person name="Uchiyama I."/>
            <person name="Ito T."/>
            <person name="Fujiyama A."/>
            <person name="Inagaki F."/>
            <person name="Takami H."/>
        </authorList>
    </citation>
    <scope>NUCLEOTIDE SEQUENCE</scope>
    <source>
        <strain evidence="1">Expedition CK06-06</strain>
    </source>
</reference>
<dbReference type="EMBL" id="BARV01023042">
    <property type="protein sequence ID" value="GAI26902.1"/>
    <property type="molecule type" value="Genomic_DNA"/>
</dbReference>
<gene>
    <name evidence="1" type="ORF">S06H3_37871</name>
</gene>
<feature type="non-terminal residue" evidence="1">
    <location>
        <position position="68"/>
    </location>
</feature>
<sequence>MAICPRCFQEIDRLKSMNIYHQYFHLDEQGQPVYEEPGQPDRQYFCPKCLNTLADDEEGAIRILKGVP</sequence>
<protein>
    <submittedName>
        <fullName evidence="1">Uncharacterized protein</fullName>
    </submittedName>
</protein>
<organism evidence="1">
    <name type="scientific">marine sediment metagenome</name>
    <dbReference type="NCBI Taxonomy" id="412755"/>
    <lineage>
        <taxon>unclassified sequences</taxon>
        <taxon>metagenomes</taxon>
        <taxon>ecological metagenomes</taxon>
    </lineage>
</organism>